<dbReference type="EMBL" id="VSRR010087786">
    <property type="protein sequence ID" value="MPC91442.1"/>
    <property type="molecule type" value="Genomic_DNA"/>
</dbReference>
<evidence type="ECO:0000313" key="1">
    <source>
        <dbReference type="EMBL" id="MPC91442.1"/>
    </source>
</evidence>
<evidence type="ECO:0000313" key="2">
    <source>
        <dbReference type="Proteomes" id="UP000324222"/>
    </source>
</evidence>
<reference evidence="1 2" key="1">
    <citation type="submission" date="2019-05" db="EMBL/GenBank/DDBJ databases">
        <title>Another draft genome of Portunus trituberculatus and its Hox gene families provides insights of decapod evolution.</title>
        <authorList>
            <person name="Jeong J.-H."/>
            <person name="Song I."/>
            <person name="Kim S."/>
            <person name="Choi T."/>
            <person name="Kim D."/>
            <person name="Ryu S."/>
            <person name="Kim W."/>
        </authorList>
    </citation>
    <scope>NUCLEOTIDE SEQUENCE [LARGE SCALE GENOMIC DNA]</scope>
    <source>
        <tissue evidence="1">Muscle</tissue>
    </source>
</reference>
<accession>A0A5B7J5I2</accession>
<dbReference type="AlphaFoldDB" id="A0A5B7J5I2"/>
<gene>
    <name evidence="1" type="ORF">E2C01_086480</name>
</gene>
<organism evidence="1 2">
    <name type="scientific">Portunus trituberculatus</name>
    <name type="common">Swimming crab</name>
    <name type="synonym">Neptunus trituberculatus</name>
    <dbReference type="NCBI Taxonomy" id="210409"/>
    <lineage>
        <taxon>Eukaryota</taxon>
        <taxon>Metazoa</taxon>
        <taxon>Ecdysozoa</taxon>
        <taxon>Arthropoda</taxon>
        <taxon>Crustacea</taxon>
        <taxon>Multicrustacea</taxon>
        <taxon>Malacostraca</taxon>
        <taxon>Eumalacostraca</taxon>
        <taxon>Eucarida</taxon>
        <taxon>Decapoda</taxon>
        <taxon>Pleocyemata</taxon>
        <taxon>Brachyura</taxon>
        <taxon>Eubrachyura</taxon>
        <taxon>Portunoidea</taxon>
        <taxon>Portunidae</taxon>
        <taxon>Portuninae</taxon>
        <taxon>Portunus</taxon>
    </lineage>
</organism>
<name>A0A5B7J5I2_PORTR</name>
<comment type="caution">
    <text evidence="1">The sequence shown here is derived from an EMBL/GenBank/DDBJ whole genome shotgun (WGS) entry which is preliminary data.</text>
</comment>
<keyword evidence="2" id="KW-1185">Reference proteome</keyword>
<protein>
    <submittedName>
        <fullName evidence="1">Uncharacterized protein</fullName>
    </submittedName>
</protein>
<proteinExistence type="predicted"/>
<sequence length="61" mass="6680">MPVEVAQVVYGAEQPRWLREVVLAYKEINGSIPQMTAALIATAKENSSFTRALLTAVMVCI</sequence>
<dbReference type="OrthoDB" id="289038at2759"/>
<dbReference type="Proteomes" id="UP000324222">
    <property type="component" value="Unassembled WGS sequence"/>
</dbReference>